<gene>
    <name evidence="1" type="ORF">AYI70_g4779</name>
</gene>
<reference evidence="1 2" key="1">
    <citation type="submission" date="2017-01" db="EMBL/GenBank/DDBJ databases">
        <authorList>
            <person name="Mah S.A."/>
            <person name="Swanson W.J."/>
            <person name="Moy G.W."/>
            <person name="Vacquier V.D."/>
        </authorList>
    </citation>
    <scope>NUCLEOTIDE SEQUENCE [LARGE SCALE GENOMIC DNA]</scope>
    <source>
        <strain evidence="1 2">GSMNP</strain>
    </source>
</reference>
<protein>
    <submittedName>
        <fullName evidence="1">Uncharacterized protein</fullName>
    </submittedName>
</protein>
<organism evidence="1 2">
    <name type="scientific">Smittium culicis</name>
    <dbReference type="NCBI Taxonomy" id="133412"/>
    <lineage>
        <taxon>Eukaryota</taxon>
        <taxon>Fungi</taxon>
        <taxon>Fungi incertae sedis</taxon>
        <taxon>Zoopagomycota</taxon>
        <taxon>Kickxellomycotina</taxon>
        <taxon>Harpellomycetes</taxon>
        <taxon>Harpellales</taxon>
        <taxon>Legeriomycetaceae</taxon>
        <taxon>Smittium</taxon>
    </lineage>
</organism>
<comment type="caution">
    <text evidence="1">The sequence shown here is derived from an EMBL/GenBank/DDBJ whole genome shotgun (WGS) entry which is preliminary data.</text>
</comment>
<name>A0A1R1XXG6_9FUNG</name>
<evidence type="ECO:0000313" key="2">
    <source>
        <dbReference type="Proteomes" id="UP000187283"/>
    </source>
</evidence>
<keyword evidence="2" id="KW-1185">Reference proteome</keyword>
<sequence>MTERRIRRVKLRPKETITAAKVELKTDINKLLYKYPPAIQADIKKIVDSKIKKVSLVACIKISDRANPISIRVKMANNLDKLADKQAKPIQNLQDKISPKQLGYIKKALDNIKNIVVNRNLANPNKLKVLPSELNRKINESLHNIKNIAPEIPKKVVKKLINNKAKLDRLKKLVEKLKNADPKAIIDKINNKLNKARNNQRNALD</sequence>
<evidence type="ECO:0000313" key="1">
    <source>
        <dbReference type="EMBL" id="OMJ19371.1"/>
    </source>
</evidence>
<dbReference type="AlphaFoldDB" id="A0A1R1XXG6"/>
<feature type="non-terminal residue" evidence="1">
    <location>
        <position position="205"/>
    </location>
</feature>
<dbReference type="Proteomes" id="UP000187283">
    <property type="component" value="Unassembled WGS sequence"/>
</dbReference>
<accession>A0A1R1XXG6</accession>
<proteinExistence type="predicted"/>
<dbReference type="EMBL" id="LSSN01001509">
    <property type="protein sequence ID" value="OMJ19371.1"/>
    <property type="molecule type" value="Genomic_DNA"/>
</dbReference>
<dbReference type="OrthoDB" id="10366901at2759"/>